<dbReference type="InterPro" id="IPR026935">
    <property type="entry name" value="BtrH_N"/>
</dbReference>
<evidence type="ECO:0000259" key="1">
    <source>
        <dbReference type="Pfam" id="PF14399"/>
    </source>
</evidence>
<reference evidence="5" key="1">
    <citation type="submission" date="2017-10" db="EMBL/GenBank/DDBJ databases">
        <title>Phenotypic and genomic properties of facultatively anaerobic sulfur-reducing natronoarchaea from hypersaline soda lakes.</title>
        <authorList>
            <person name="Sorokin D.Y."/>
            <person name="Kublanov I.V."/>
            <person name="Roman P."/>
            <person name="Sinninghe Damste J.S."/>
            <person name="Golyshin P.N."/>
            <person name="Rojo D."/>
            <person name="Ciordia S."/>
            <person name="Mena Md.C."/>
            <person name="Ferrer M."/>
            <person name="Messina E."/>
            <person name="Smedile F."/>
            <person name="La Spada G."/>
            <person name="La Cono V."/>
            <person name="Yakimov M.M."/>
        </authorList>
    </citation>
    <scope>NUCLEOTIDE SEQUENCE [LARGE SCALE GENOMIC DNA]</scope>
    <source>
        <strain evidence="5">AArc1</strain>
    </source>
</reference>
<feature type="domain" description="Butirosin biosynthesis protein H N-terminal" evidence="1">
    <location>
        <begin position="15"/>
        <end position="138"/>
    </location>
</feature>
<accession>A0A346PCJ3</accession>
<proteinExistence type="predicted"/>
<dbReference type="RefSeq" id="WP_117363431.1">
    <property type="nucleotide sequence ID" value="NZ_CP024047.1"/>
</dbReference>
<evidence type="ECO:0000313" key="3">
    <source>
        <dbReference type="EMBL" id="AXR82800.1"/>
    </source>
</evidence>
<dbReference type="Proteomes" id="UP000258707">
    <property type="component" value="Chromosome"/>
</dbReference>
<dbReference type="GeneID" id="37643299"/>
<dbReference type="EMBL" id="CP024047">
    <property type="protein sequence ID" value="AXR77238.1"/>
    <property type="molecule type" value="Genomic_DNA"/>
</dbReference>
<evidence type="ECO:0000313" key="5">
    <source>
        <dbReference type="Proteomes" id="UP000258707"/>
    </source>
</evidence>
<dbReference type="KEGG" id="nag:AArcMg_2810"/>
<organism evidence="2 5">
    <name type="scientific">Natrarchaeobaculum sulfurireducens</name>
    <dbReference type="NCBI Taxonomy" id="2044521"/>
    <lineage>
        <taxon>Archaea</taxon>
        <taxon>Methanobacteriati</taxon>
        <taxon>Methanobacteriota</taxon>
        <taxon>Stenosarchaea group</taxon>
        <taxon>Halobacteria</taxon>
        <taxon>Halobacteriales</taxon>
        <taxon>Natrialbaceae</taxon>
        <taxon>Natrarchaeobaculum</taxon>
    </lineage>
</organism>
<dbReference type="AlphaFoldDB" id="A0A346PCJ3"/>
<dbReference type="EMBL" id="CP027033">
    <property type="protein sequence ID" value="AXR82800.1"/>
    <property type="molecule type" value="Genomic_DNA"/>
</dbReference>
<dbReference type="KEGG" id="nan:AArc1_0897"/>
<sequence>MDVLVSDYRHRTGRHCGSTSLRNLSDHYGWEDDEQTCFGLATGLGFTYFELPDSPSRGFVGRPPRIEGTFFELLEIGVDNHEGEAWGPVRERIRDRLAAGDPVMVCTDIYYLGYFETDTHFAPHSVLCVGVEDDGATVVPKGATGSKPV</sequence>
<keyword evidence="4" id="KW-1185">Reference proteome</keyword>
<reference evidence="2" key="3">
    <citation type="journal article" date="2019" name="Int. J. Syst. Evol. Microbiol.">
        <title>Natronolimnobius sulfurireducens sp. nov. and Halalkaliarchaeum desulfuricum gen. nov., sp. nov., the first sulfur-respiring alkaliphilic haloarchaea from hypersaline alkaline lakes.</title>
        <authorList>
            <person name="Sorokin D.Y."/>
            <person name="Yakimov M."/>
            <person name="Messina E."/>
            <person name="Merkel A.Y."/>
            <person name="Bale N.J."/>
            <person name="Sinninghe Damste J.S."/>
        </authorList>
    </citation>
    <scope>NUCLEOTIDE SEQUENCE</scope>
    <source>
        <strain evidence="3">AArc-Mg</strain>
        <strain evidence="2">AArc1</strain>
    </source>
</reference>
<name>A0A346PCJ3_9EURY</name>
<dbReference type="OrthoDB" id="197150at2157"/>
<evidence type="ECO:0000313" key="4">
    <source>
        <dbReference type="Proteomes" id="UP000258613"/>
    </source>
</evidence>
<accession>A0A346PTF5</accession>
<protein>
    <submittedName>
        <fullName evidence="2">Peptidase family C39</fullName>
    </submittedName>
</protein>
<reference evidence="4" key="2">
    <citation type="submission" date="2018-02" db="EMBL/GenBank/DDBJ databases">
        <title>Phenotypic and genomic properties of facultatively anaerobic sulfur-reducing natronoarchaea from hypersaline soda lakes.</title>
        <authorList>
            <person name="Sorokin D.Y."/>
            <person name="Kublanov I.V."/>
            <person name="Roman P."/>
            <person name="Sinninghe Damste J.S."/>
            <person name="Golyshin P.N."/>
            <person name="Rojo D."/>
            <person name="Ciordia S."/>
            <person name="Mena M.D.C."/>
            <person name="Ferrer M."/>
            <person name="Messina E."/>
            <person name="Smedile F."/>
            <person name="La Spada G."/>
            <person name="La Cono V."/>
            <person name="Yakimov M.M."/>
        </authorList>
    </citation>
    <scope>NUCLEOTIDE SEQUENCE [LARGE SCALE GENOMIC DNA]</scope>
    <source>
        <strain evidence="4">AArc-Mg</strain>
    </source>
</reference>
<gene>
    <name evidence="2" type="ORF">AArc1_0897</name>
    <name evidence="3" type="ORF">AArcMg_2810</name>
</gene>
<dbReference type="Pfam" id="PF14399">
    <property type="entry name" value="BtrH_N"/>
    <property type="match status" value="1"/>
</dbReference>
<evidence type="ECO:0000313" key="2">
    <source>
        <dbReference type="EMBL" id="AXR77238.1"/>
    </source>
</evidence>
<dbReference type="Proteomes" id="UP000258613">
    <property type="component" value="Chromosome"/>
</dbReference>